<keyword evidence="1" id="KW-0812">Transmembrane</keyword>
<evidence type="ECO:0000313" key="3">
    <source>
        <dbReference type="Proteomes" id="UP001215598"/>
    </source>
</evidence>
<accession>A0AAD7JTJ7</accession>
<dbReference type="AlphaFoldDB" id="A0AAD7JTJ7"/>
<gene>
    <name evidence="2" type="ORF">B0H16DRAFT_1513685</name>
</gene>
<proteinExistence type="predicted"/>
<evidence type="ECO:0000313" key="2">
    <source>
        <dbReference type="EMBL" id="KAJ7771481.1"/>
    </source>
</evidence>
<keyword evidence="1" id="KW-0472">Membrane</keyword>
<sequence>MDGFNFRLYSLCMISLLLLALCSQLFGIFIQAARRQSGAENDSYLRTAQGRYEIYSLPPLSVRQRLEYGSQLCACDNTI</sequence>
<reference evidence="2" key="1">
    <citation type="submission" date="2023-03" db="EMBL/GenBank/DDBJ databases">
        <title>Massive genome expansion in bonnet fungi (Mycena s.s.) driven by repeated elements and novel gene families across ecological guilds.</title>
        <authorList>
            <consortium name="Lawrence Berkeley National Laboratory"/>
            <person name="Harder C.B."/>
            <person name="Miyauchi S."/>
            <person name="Viragh M."/>
            <person name="Kuo A."/>
            <person name="Thoen E."/>
            <person name="Andreopoulos B."/>
            <person name="Lu D."/>
            <person name="Skrede I."/>
            <person name="Drula E."/>
            <person name="Henrissat B."/>
            <person name="Morin E."/>
            <person name="Kohler A."/>
            <person name="Barry K."/>
            <person name="LaButti K."/>
            <person name="Morin E."/>
            <person name="Salamov A."/>
            <person name="Lipzen A."/>
            <person name="Mereny Z."/>
            <person name="Hegedus B."/>
            <person name="Baldrian P."/>
            <person name="Stursova M."/>
            <person name="Weitz H."/>
            <person name="Taylor A."/>
            <person name="Grigoriev I.V."/>
            <person name="Nagy L.G."/>
            <person name="Martin F."/>
            <person name="Kauserud H."/>
        </authorList>
    </citation>
    <scope>NUCLEOTIDE SEQUENCE</scope>
    <source>
        <strain evidence="2">CBHHK182m</strain>
    </source>
</reference>
<keyword evidence="1" id="KW-1133">Transmembrane helix</keyword>
<dbReference type="Proteomes" id="UP001215598">
    <property type="component" value="Unassembled WGS sequence"/>
</dbReference>
<evidence type="ECO:0000256" key="1">
    <source>
        <dbReference type="SAM" id="Phobius"/>
    </source>
</evidence>
<dbReference type="EMBL" id="JARKIB010000015">
    <property type="protein sequence ID" value="KAJ7771481.1"/>
    <property type="molecule type" value="Genomic_DNA"/>
</dbReference>
<name>A0AAD7JTJ7_9AGAR</name>
<organism evidence="2 3">
    <name type="scientific">Mycena metata</name>
    <dbReference type="NCBI Taxonomy" id="1033252"/>
    <lineage>
        <taxon>Eukaryota</taxon>
        <taxon>Fungi</taxon>
        <taxon>Dikarya</taxon>
        <taxon>Basidiomycota</taxon>
        <taxon>Agaricomycotina</taxon>
        <taxon>Agaricomycetes</taxon>
        <taxon>Agaricomycetidae</taxon>
        <taxon>Agaricales</taxon>
        <taxon>Marasmiineae</taxon>
        <taxon>Mycenaceae</taxon>
        <taxon>Mycena</taxon>
    </lineage>
</organism>
<comment type="caution">
    <text evidence="2">The sequence shown here is derived from an EMBL/GenBank/DDBJ whole genome shotgun (WGS) entry which is preliminary data.</text>
</comment>
<feature type="transmembrane region" description="Helical" evidence="1">
    <location>
        <begin position="6"/>
        <end position="30"/>
    </location>
</feature>
<protein>
    <submittedName>
        <fullName evidence="2">Uncharacterized protein</fullName>
    </submittedName>
</protein>
<keyword evidence="3" id="KW-1185">Reference proteome</keyword>